<evidence type="ECO:0000256" key="4">
    <source>
        <dbReference type="RuleBase" id="RU364078"/>
    </source>
</evidence>
<dbReference type="InterPro" id="IPR005252">
    <property type="entry name" value="CoaBC"/>
</dbReference>
<keyword evidence="3" id="KW-0460">Magnesium</keyword>
<dbReference type="PANTHER" id="PTHR14359:SF6">
    <property type="entry name" value="PHOSPHOPANTOTHENOYLCYSTEINE DECARBOXYLASE"/>
    <property type="match status" value="1"/>
</dbReference>
<dbReference type="GO" id="GO:0015937">
    <property type="term" value="P:coenzyme A biosynthetic process"/>
    <property type="evidence" value="ECO:0007669"/>
    <property type="project" value="UniProtKB-UniRule"/>
</dbReference>
<sequence>MKKKKILICLAGGIALYKAAPVIRQLLKNDLAIKVAMTPTAEKFVSALTFATLIKQKIYRQQDWFESEKVLHVFLADWADEIIVIPATANLIAKMATGLADDLVSAILLAANCPKYIVPAMNEKMLLNAATQRNLAWLKKNGVNLMPTSRGLLAEGYAGRGRLPEPAAILAWLSDCQLAKQDLKGKKVLVSAGPTVEAIDPVRYLTNHSSGKMGYAIAEVAQERGAQVTLVSGPTKLSPPQGVALIPVTTALQMQAELENHYEAADYVIMAAAVADYRPVRAAQQKIKKGTDKINLPLVRNPDILFELGQKKRQQVLVGFAAETQQLLVNAQEKLFKKKLDLLVANDVARQDIGFGSNENEVYFLSPTSSPLHLAQTSKQQVAEKLFDLLLAMTKRK</sequence>
<dbReference type="SUPFAM" id="SSF52507">
    <property type="entry name" value="Homo-oligomeric flavin-containing Cys decarboxylases, HFCD"/>
    <property type="match status" value="1"/>
</dbReference>
<feature type="binding site" evidence="3">
    <location>
        <position position="334"/>
    </location>
    <ligand>
        <name>CTP</name>
        <dbReference type="ChEBI" id="CHEBI:37563"/>
    </ligand>
</feature>
<comment type="cofactor">
    <cofactor evidence="3">
        <name>FMN</name>
        <dbReference type="ChEBI" id="CHEBI:58210"/>
    </cofactor>
    <text evidence="3">Binds 1 FMN per subunit.</text>
</comment>
<dbReference type="EMBL" id="AYYX01000009">
    <property type="protein sequence ID" value="KRM89234.1"/>
    <property type="molecule type" value="Genomic_DNA"/>
</dbReference>
<gene>
    <name evidence="3" type="primary">coaBC</name>
    <name evidence="7" type="ORF">FD21_GL002122</name>
</gene>
<dbReference type="AlphaFoldDB" id="A0A0R2CDT1"/>
<comment type="caution">
    <text evidence="7">The sequence shown here is derived from an EMBL/GenBank/DDBJ whole genome shotgun (WGS) entry which is preliminary data.</text>
</comment>
<keyword evidence="1 3" id="KW-0210">Decarboxylase</keyword>
<comment type="pathway">
    <text evidence="3 4">Cofactor biosynthesis; coenzyme A biosynthesis; CoA from (R)-pantothenate: step 3/5.</text>
</comment>
<dbReference type="GO" id="GO:0046872">
    <property type="term" value="F:metal ion binding"/>
    <property type="evidence" value="ECO:0007669"/>
    <property type="project" value="UniProtKB-KW"/>
</dbReference>
<dbReference type="InterPro" id="IPR007085">
    <property type="entry name" value="DNA/pantothenate-metab_flavo_C"/>
</dbReference>
<keyword evidence="3" id="KW-0479">Metal-binding</keyword>
<feature type="binding site" evidence="3">
    <location>
        <position position="338"/>
    </location>
    <ligand>
        <name>CTP</name>
        <dbReference type="ChEBI" id="CHEBI:37563"/>
    </ligand>
</feature>
<dbReference type="GO" id="GO:0015941">
    <property type="term" value="P:pantothenate catabolic process"/>
    <property type="evidence" value="ECO:0007669"/>
    <property type="project" value="InterPro"/>
</dbReference>
<feature type="domain" description="Flavoprotein" evidence="5">
    <location>
        <begin position="4"/>
        <end position="171"/>
    </location>
</feature>
<dbReference type="GO" id="GO:0010181">
    <property type="term" value="F:FMN binding"/>
    <property type="evidence" value="ECO:0007669"/>
    <property type="project" value="UniProtKB-UniRule"/>
</dbReference>
<organism evidence="7 8">
    <name type="scientific">Liquorilactobacillus vini DSM 20605</name>
    <dbReference type="NCBI Taxonomy" id="1133569"/>
    <lineage>
        <taxon>Bacteria</taxon>
        <taxon>Bacillati</taxon>
        <taxon>Bacillota</taxon>
        <taxon>Bacilli</taxon>
        <taxon>Lactobacillales</taxon>
        <taxon>Lactobacillaceae</taxon>
        <taxon>Liquorilactobacillus</taxon>
    </lineage>
</organism>
<dbReference type="HAMAP" id="MF_02225">
    <property type="entry name" value="CoaBC"/>
    <property type="match status" value="1"/>
</dbReference>
<feature type="binding site" evidence="3">
    <location>
        <position position="320"/>
    </location>
    <ligand>
        <name>CTP</name>
        <dbReference type="ChEBI" id="CHEBI:37563"/>
    </ligand>
</feature>
<dbReference type="Pfam" id="PF02441">
    <property type="entry name" value="Flavoprotein"/>
    <property type="match status" value="1"/>
</dbReference>
<comment type="similarity">
    <text evidence="3 4">In the C-terminal section; belongs to the PPC synthetase family.</text>
</comment>
<dbReference type="NCBIfam" id="TIGR00521">
    <property type="entry name" value="coaBC_dfp"/>
    <property type="match status" value="1"/>
</dbReference>
<dbReference type="STRING" id="1133569.FD21_GL002122"/>
<evidence type="ECO:0000313" key="8">
    <source>
        <dbReference type="Proteomes" id="UP000051576"/>
    </source>
</evidence>
<dbReference type="eggNOG" id="COG0452">
    <property type="taxonomic scope" value="Bacteria"/>
</dbReference>
<feature type="region of interest" description="Phosphopantothenoylcysteine decarboxylase" evidence="3">
    <location>
        <begin position="1"/>
        <end position="187"/>
    </location>
</feature>
<dbReference type="InterPro" id="IPR036551">
    <property type="entry name" value="Flavin_trans-like"/>
</dbReference>
<dbReference type="GO" id="GO:0004633">
    <property type="term" value="F:phosphopantothenoylcysteine decarboxylase activity"/>
    <property type="evidence" value="ECO:0007669"/>
    <property type="project" value="UniProtKB-UniRule"/>
</dbReference>
<feature type="binding site" evidence="3">
    <location>
        <position position="276"/>
    </location>
    <ligand>
        <name>CTP</name>
        <dbReference type="ChEBI" id="CHEBI:37563"/>
    </ligand>
</feature>
<feature type="domain" description="DNA/pantothenate metabolism flavoprotein C-terminal" evidence="6">
    <location>
        <begin position="183"/>
        <end position="391"/>
    </location>
</feature>
<dbReference type="Gene3D" id="3.40.50.1950">
    <property type="entry name" value="Flavin prenyltransferase-like"/>
    <property type="match status" value="1"/>
</dbReference>
<dbReference type="Gene3D" id="3.40.50.10300">
    <property type="entry name" value="CoaB-like"/>
    <property type="match status" value="1"/>
</dbReference>
<dbReference type="PANTHER" id="PTHR14359">
    <property type="entry name" value="HOMO-OLIGOMERIC FLAVIN CONTAINING CYS DECARBOXYLASE FAMILY"/>
    <property type="match status" value="1"/>
</dbReference>
<comment type="similarity">
    <text evidence="3 4">In the N-terminal section; belongs to the HFCD (homo-oligomeric flavin containing Cys decarboxylase) superfamily.</text>
</comment>
<dbReference type="EC" id="4.1.1.36" evidence="3"/>
<dbReference type="RefSeq" id="WP_010580500.1">
    <property type="nucleotide sequence ID" value="NZ_AHYZ01000082.1"/>
</dbReference>
<evidence type="ECO:0000256" key="3">
    <source>
        <dbReference type="HAMAP-Rule" id="MF_02225"/>
    </source>
</evidence>
<feature type="binding site" evidence="3">
    <location>
        <position position="286"/>
    </location>
    <ligand>
        <name>CTP</name>
        <dbReference type="ChEBI" id="CHEBI:37563"/>
    </ligand>
</feature>
<comment type="pathway">
    <text evidence="3 4">Cofactor biosynthesis; coenzyme A biosynthesis; CoA from (R)-pantothenate: step 2/5.</text>
</comment>
<keyword evidence="2 3" id="KW-0456">Lyase</keyword>
<evidence type="ECO:0000256" key="1">
    <source>
        <dbReference type="ARBA" id="ARBA00022793"/>
    </source>
</evidence>
<accession>A0A0R2CDT1</accession>
<feature type="region of interest" description="Phosphopantothenate--cysteine ligase" evidence="3">
    <location>
        <begin position="188"/>
        <end position="397"/>
    </location>
</feature>
<evidence type="ECO:0000256" key="2">
    <source>
        <dbReference type="ARBA" id="ARBA00023239"/>
    </source>
</evidence>
<evidence type="ECO:0000259" key="5">
    <source>
        <dbReference type="Pfam" id="PF02441"/>
    </source>
</evidence>
<reference evidence="7 8" key="1">
    <citation type="journal article" date="2015" name="Genome Announc.">
        <title>Expanding the biotechnology potential of lactobacilli through comparative genomics of 213 strains and associated genera.</title>
        <authorList>
            <person name="Sun Z."/>
            <person name="Harris H.M."/>
            <person name="McCann A."/>
            <person name="Guo C."/>
            <person name="Argimon S."/>
            <person name="Zhang W."/>
            <person name="Yang X."/>
            <person name="Jeffery I.B."/>
            <person name="Cooney J.C."/>
            <person name="Kagawa T.F."/>
            <person name="Liu W."/>
            <person name="Song Y."/>
            <person name="Salvetti E."/>
            <person name="Wrobel A."/>
            <person name="Rasinkangas P."/>
            <person name="Parkhill J."/>
            <person name="Rea M.C."/>
            <person name="O'Sullivan O."/>
            <person name="Ritari J."/>
            <person name="Douillard F.P."/>
            <person name="Paul Ross R."/>
            <person name="Yang R."/>
            <person name="Briner A.E."/>
            <person name="Felis G.E."/>
            <person name="de Vos W.M."/>
            <person name="Barrangou R."/>
            <person name="Klaenhammer T.R."/>
            <person name="Caufield P.W."/>
            <person name="Cui Y."/>
            <person name="Zhang H."/>
            <person name="O'Toole P.W."/>
        </authorList>
    </citation>
    <scope>NUCLEOTIDE SEQUENCE [LARGE SCALE GENOMIC DNA]</scope>
    <source>
        <strain evidence="7 8">DSM 20605</strain>
    </source>
</reference>
<dbReference type="SUPFAM" id="SSF102645">
    <property type="entry name" value="CoaB-like"/>
    <property type="match status" value="1"/>
</dbReference>
<comment type="cofactor">
    <cofactor evidence="3">
        <name>Mg(2+)</name>
        <dbReference type="ChEBI" id="CHEBI:18420"/>
    </cofactor>
</comment>
<dbReference type="UniPathway" id="UPA00241">
    <property type="reaction ID" value="UER00353"/>
</dbReference>
<comment type="catalytic activity">
    <reaction evidence="3 4">
        <text>N-[(R)-4-phosphopantothenoyl]-L-cysteine + H(+) = (R)-4'-phosphopantetheine + CO2</text>
        <dbReference type="Rhea" id="RHEA:16793"/>
        <dbReference type="ChEBI" id="CHEBI:15378"/>
        <dbReference type="ChEBI" id="CHEBI:16526"/>
        <dbReference type="ChEBI" id="CHEBI:59458"/>
        <dbReference type="ChEBI" id="CHEBI:61723"/>
        <dbReference type="EC" id="4.1.1.36"/>
    </reaction>
</comment>
<dbReference type="Pfam" id="PF04127">
    <property type="entry name" value="DFP"/>
    <property type="match status" value="1"/>
</dbReference>
<dbReference type="GO" id="GO:0004632">
    <property type="term" value="F:phosphopantothenate--cysteine ligase activity"/>
    <property type="evidence" value="ECO:0007669"/>
    <property type="project" value="UniProtKB-UniRule"/>
</dbReference>
<dbReference type="PATRIC" id="fig|1133569.4.peg.2287"/>
<keyword evidence="3 4" id="KW-0285">Flavoprotein</keyword>
<dbReference type="Proteomes" id="UP000051576">
    <property type="component" value="Unassembled WGS sequence"/>
</dbReference>
<comment type="function">
    <text evidence="3">Catalyzes two sequential steps in the biosynthesis of coenzyme A. In the first step cysteine is conjugated to 4'-phosphopantothenate to form 4-phosphopantothenoylcysteine. In the second step the latter compound is decarboxylated to form 4'-phosphopantotheine.</text>
</comment>
<dbReference type="InterPro" id="IPR035929">
    <property type="entry name" value="CoaB-like_sf"/>
</dbReference>
<comment type="caution">
    <text evidence="3">Lacks conserved residue(s) required for the propagation of feature annotation.</text>
</comment>
<proteinExistence type="inferred from homology"/>
<comment type="function">
    <text evidence="4">Catalyzes two steps in the biosynthesis of coenzyme A. In the first step cysteine is conjugated to 4'-phosphopantothenate to form 4-phosphopantothenoylcysteine, in the latter compound is decarboxylated to form 4'-phosphopantotheine.</text>
</comment>
<name>A0A0R2CDT1_9LACO</name>
<feature type="binding site" evidence="3">
    <location>
        <begin position="302"/>
        <end position="305"/>
    </location>
    <ligand>
        <name>CTP</name>
        <dbReference type="ChEBI" id="CHEBI:37563"/>
    </ligand>
</feature>
<evidence type="ECO:0000259" key="6">
    <source>
        <dbReference type="Pfam" id="PF04127"/>
    </source>
</evidence>
<keyword evidence="3 4" id="KW-0436">Ligase</keyword>
<protein>
    <recommendedName>
        <fullName evidence="3">Coenzyme A biosynthesis bifunctional protein CoaBC</fullName>
    </recommendedName>
    <alternativeName>
        <fullName evidence="3">DNA/pantothenate metabolism flavoprotein</fullName>
    </alternativeName>
    <alternativeName>
        <fullName evidence="3">Phosphopantothenoylcysteine synthetase/decarboxylase</fullName>
        <shortName evidence="3">PPCS-PPCDC</shortName>
    </alternativeName>
    <domain>
        <recommendedName>
            <fullName evidence="3">Phosphopantothenoylcysteine decarboxylase</fullName>
            <shortName evidence="3">PPC decarboxylase</shortName>
            <shortName evidence="3">PPC-DC</shortName>
            <ecNumber evidence="3">4.1.1.36</ecNumber>
        </recommendedName>
        <alternativeName>
            <fullName evidence="3">CoaC</fullName>
        </alternativeName>
    </domain>
    <domain>
        <recommendedName>
            <fullName evidence="3">Phosphopantothenate--cysteine ligase</fullName>
            <ecNumber evidence="3">6.3.2.5</ecNumber>
        </recommendedName>
        <alternativeName>
            <fullName evidence="3">CoaB</fullName>
        </alternativeName>
        <alternativeName>
            <fullName evidence="3">Phosphopantothenoylcysteine synthetase</fullName>
            <shortName evidence="3">PPC synthetase</shortName>
            <shortName evidence="3">PPC-S</shortName>
        </alternativeName>
    </domain>
</protein>
<keyword evidence="3 4" id="KW-0288">FMN</keyword>
<keyword evidence="3" id="KW-0511">Multifunctional enzyme</keyword>
<dbReference type="GO" id="GO:0071513">
    <property type="term" value="C:phosphopantothenoylcysteine decarboxylase complex"/>
    <property type="evidence" value="ECO:0007669"/>
    <property type="project" value="TreeGrafter"/>
</dbReference>
<keyword evidence="8" id="KW-1185">Reference proteome</keyword>
<dbReference type="OrthoDB" id="9802554at2"/>
<dbReference type="EC" id="6.3.2.5" evidence="3"/>
<comment type="catalytic activity">
    <reaction evidence="3 4">
        <text>(R)-4'-phosphopantothenate + L-cysteine + CTP = N-[(R)-4-phosphopantothenoyl]-L-cysteine + CMP + diphosphate + H(+)</text>
        <dbReference type="Rhea" id="RHEA:19397"/>
        <dbReference type="ChEBI" id="CHEBI:10986"/>
        <dbReference type="ChEBI" id="CHEBI:15378"/>
        <dbReference type="ChEBI" id="CHEBI:33019"/>
        <dbReference type="ChEBI" id="CHEBI:35235"/>
        <dbReference type="ChEBI" id="CHEBI:37563"/>
        <dbReference type="ChEBI" id="CHEBI:59458"/>
        <dbReference type="ChEBI" id="CHEBI:60377"/>
        <dbReference type="EC" id="6.3.2.5"/>
    </reaction>
</comment>
<dbReference type="InterPro" id="IPR003382">
    <property type="entry name" value="Flavoprotein"/>
</dbReference>
<evidence type="ECO:0000313" key="7">
    <source>
        <dbReference type="EMBL" id="KRM89234.1"/>
    </source>
</evidence>